<dbReference type="EMBL" id="VSSQ01044163">
    <property type="protein sequence ID" value="MPM97962.1"/>
    <property type="molecule type" value="Genomic_DNA"/>
</dbReference>
<proteinExistence type="predicted"/>
<sequence length="127" mass="14369">MNVLTKSRDVAVYPAGGRYNQQNDSFHDEQTVACLANFHSEVFFLSPDGIDTTSITTDYNTENFVKNEMIKNADKVFAIADYTKIGKRCLKKICDIEQIAKIITDDKTPREQLRAFKETGIVIEVAK</sequence>
<comment type="caution">
    <text evidence="2">The sequence shown here is derived from an EMBL/GenBank/DDBJ whole genome shotgun (WGS) entry which is preliminary data.</text>
</comment>
<name>A0A645EBC6_9ZZZZ</name>
<evidence type="ECO:0000259" key="1">
    <source>
        <dbReference type="Pfam" id="PF00455"/>
    </source>
</evidence>
<dbReference type="PANTHER" id="PTHR30363">
    <property type="entry name" value="HTH-TYPE TRANSCRIPTIONAL REGULATOR SRLR-RELATED"/>
    <property type="match status" value="1"/>
</dbReference>
<feature type="domain" description="DeoR-like transcriptional repressor C-terminal sensor" evidence="1">
    <location>
        <begin position="2"/>
        <end position="105"/>
    </location>
</feature>
<evidence type="ECO:0000313" key="2">
    <source>
        <dbReference type="EMBL" id="MPM97962.1"/>
    </source>
</evidence>
<dbReference type="InterPro" id="IPR050313">
    <property type="entry name" value="Carb_Metab_HTH_regulators"/>
</dbReference>
<dbReference type="PANTHER" id="PTHR30363:SF44">
    <property type="entry name" value="AGA OPERON TRANSCRIPTIONAL REPRESSOR-RELATED"/>
    <property type="match status" value="1"/>
</dbReference>
<protein>
    <submittedName>
        <fullName evidence="2">Glucitol operon repressor</fullName>
    </submittedName>
</protein>
<reference evidence="2" key="1">
    <citation type="submission" date="2019-08" db="EMBL/GenBank/DDBJ databases">
        <authorList>
            <person name="Kucharzyk K."/>
            <person name="Murdoch R.W."/>
            <person name="Higgins S."/>
            <person name="Loffler F."/>
        </authorList>
    </citation>
    <scope>NUCLEOTIDE SEQUENCE</scope>
</reference>
<dbReference type="InterPro" id="IPR014036">
    <property type="entry name" value="DeoR-like_C"/>
</dbReference>
<dbReference type="InterPro" id="IPR037171">
    <property type="entry name" value="NagB/RpiA_transferase-like"/>
</dbReference>
<dbReference type="SMART" id="SM01134">
    <property type="entry name" value="DeoRC"/>
    <property type="match status" value="1"/>
</dbReference>
<dbReference type="AlphaFoldDB" id="A0A645EBC6"/>
<dbReference type="SUPFAM" id="SSF100950">
    <property type="entry name" value="NagB/RpiA/CoA transferase-like"/>
    <property type="match status" value="1"/>
</dbReference>
<organism evidence="2">
    <name type="scientific">bioreactor metagenome</name>
    <dbReference type="NCBI Taxonomy" id="1076179"/>
    <lineage>
        <taxon>unclassified sequences</taxon>
        <taxon>metagenomes</taxon>
        <taxon>ecological metagenomes</taxon>
    </lineage>
</organism>
<accession>A0A645EBC6</accession>
<gene>
    <name evidence="2" type="primary">srlR_22</name>
    <name evidence="2" type="ORF">SDC9_145143</name>
</gene>
<dbReference type="Pfam" id="PF00455">
    <property type="entry name" value="DeoRC"/>
    <property type="match status" value="1"/>
</dbReference>